<evidence type="ECO:0000313" key="1">
    <source>
        <dbReference type="EMBL" id="UXN59935.1"/>
    </source>
</evidence>
<protein>
    <submittedName>
        <fullName evidence="1">DUF982 domain-containing protein</fullName>
    </submittedName>
</protein>
<accession>A0ACD4D2I0</accession>
<name>A0ACD4D2I0_9HYPH</name>
<keyword evidence="2" id="KW-1185">Reference proteome</keyword>
<proteinExistence type="predicted"/>
<gene>
    <name evidence="1" type="ORF">N8E88_25825</name>
</gene>
<dbReference type="EMBL" id="CP104973">
    <property type="protein sequence ID" value="UXN59935.1"/>
    <property type="molecule type" value="Genomic_DNA"/>
</dbReference>
<dbReference type="Proteomes" id="UP001061991">
    <property type="component" value="Chromosome"/>
</dbReference>
<reference evidence="1" key="1">
    <citation type="submission" date="2022-09" db="EMBL/GenBank/DDBJ databases">
        <title>Interaction between co-microsymbionts with complementary sets of symbiotic genes in legume-rhizobium systems.</title>
        <authorList>
            <person name="Safronova V."/>
            <person name="Sazanova A."/>
            <person name="Afonin A."/>
            <person name="Chirak E."/>
        </authorList>
    </citation>
    <scope>NUCLEOTIDE SEQUENCE</scope>
    <source>
        <strain evidence="1">A18/3m</strain>
    </source>
</reference>
<evidence type="ECO:0000313" key="2">
    <source>
        <dbReference type="Proteomes" id="UP001061991"/>
    </source>
</evidence>
<sequence>MIGKADFTKLYLPLHFGHEHVGTQIEQSRSINMTRMAFEHVTITDRMRLIRRVSCVESAAEVLAKYWPKNCGEKYATAQQACIEAGAGRLHPDEVRRALIDAAKEASIYVNERSR</sequence>
<organism evidence="1 2">
    <name type="scientific">Phyllobacterium zundukense</name>
    <dbReference type="NCBI Taxonomy" id="1867719"/>
    <lineage>
        <taxon>Bacteria</taxon>
        <taxon>Pseudomonadati</taxon>
        <taxon>Pseudomonadota</taxon>
        <taxon>Alphaproteobacteria</taxon>
        <taxon>Hyphomicrobiales</taxon>
        <taxon>Phyllobacteriaceae</taxon>
        <taxon>Phyllobacterium</taxon>
    </lineage>
</organism>